<sequence length="570" mass="64344">MNSHTREPPPAQLPEANGPPPRQNGHGPDPAGRSRNSESQPPSGPGGRRGRVSESRKPPRTEPMDVDPPAPAHPPSMQESRSKSNVIGDRDDTKGDLPRGPKAMTSKLPPAPQTSLPPKPTTVSGRYSGRSPPPHLIAHDEISPQRASDRTIVDSHSDRHRDTSREHHNSEVAPPRGRSPDSRRPPTAPIPKLSGTNNVLIVRSRYHTSTPPIPGGIDEPRQDRIVENKQPLSNALTRQTRHERSAIPERAQTHIHELPDRPPQYQGPPALECRDSNRSCHERTVEQSLDRRGPNNPRAENYPENQLPPGAKVIYERPPSPLSSQHEREQLEVSVESRTNLEARQRNITDLQEFQSKSDRPERVRIDRERALRQEDRQWTRNDGDDEGRRRTDTPNHRVPLERRLSYERRSYSPNELPPPSPPSHADNREDYDYRSTSGYDDRNYGRGSERTRTPSPPRHHNPPQQFRGPRAYDDGGDGRRPQARPRSPNSDVGDRDYGKAEVRSTMSSRGGSLLDRLSTGNRASERDREDRFDDRGSVTDVNMTPNGQEPAGERRDNGKRRRRAKGGRR</sequence>
<proteinExistence type="predicted"/>
<accession>A0ACB6ZX86</accession>
<reference evidence="1" key="2">
    <citation type="journal article" date="2020" name="Nat. Commun.">
        <title>Large-scale genome sequencing of mycorrhizal fungi provides insights into the early evolution of symbiotic traits.</title>
        <authorList>
            <person name="Miyauchi S."/>
            <person name="Kiss E."/>
            <person name="Kuo A."/>
            <person name="Drula E."/>
            <person name="Kohler A."/>
            <person name="Sanchez-Garcia M."/>
            <person name="Morin E."/>
            <person name="Andreopoulos B."/>
            <person name="Barry K.W."/>
            <person name="Bonito G."/>
            <person name="Buee M."/>
            <person name="Carver A."/>
            <person name="Chen C."/>
            <person name="Cichocki N."/>
            <person name="Clum A."/>
            <person name="Culley D."/>
            <person name="Crous P.W."/>
            <person name="Fauchery L."/>
            <person name="Girlanda M."/>
            <person name="Hayes R.D."/>
            <person name="Keri Z."/>
            <person name="LaButti K."/>
            <person name="Lipzen A."/>
            <person name="Lombard V."/>
            <person name="Magnuson J."/>
            <person name="Maillard F."/>
            <person name="Murat C."/>
            <person name="Nolan M."/>
            <person name="Ohm R.A."/>
            <person name="Pangilinan J."/>
            <person name="Pereira M.F."/>
            <person name="Perotto S."/>
            <person name="Peter M."/>
            <person name="Pfister S."/>
            <person name="Riley R."/>
            <person name="Sitrit Y."/>
            <person name="Stielow J.B."/>
            <person name="Szollosi G."/>
            <person name="Zifcakova L."/>
            <person name="Stursova M."/>
            <person name="Spatafora J.W."/>
            <person name="Tedersoo L."/>
            <person name="Vaario L.M."/>
            <person name="Yamada A."/>
            <person name="Yan M."/>
            <person name="Wang P."/>
            <person name="Xu J."/>
            <person name="Bruns T."/>
            <person name="Baldrian P."/>
            <person name="Vilgalys R."/>
            <person name="Dunand C."/>
            <person name="Henrissat B."/>
            <person name="Grigoriev I.V."/>
            <person name="Hibbett D."/>
            <person name="Nagy L.G."/>
            <person name="Martin F.M."/>
        </authorList>
    </citation>
    <scope>NUCLEOTIDE SEQUENCE</scope>
    <source>
        <strain evidence="1">P2</strain>
    </source>
</reference>
<dbReference type="EMBL" id="MU117963">
    <property type="protein sequence ID" value="KAF9653731.1"/>
    <property type="molecule type" value="Genomic_DNA"/>
</dbReference>
<gene>
    <name evidence="1" type="ORF">BDM02DRAFT_1674030</name>
</gene>
<name>A0ACB6ZX86_THEGA</name>
<reference evidence="1" key="1">
    <citation type="submission" date="2019-10" db="EMBL/GenBank/DDBJ databases">
        <authorList>
            <consortium name="DOE Joint Genome Institute"/>
            <person name="Kuo A."/>
            <person name="Miyauchi S."/>
            <person name="Kiss E."/>
            <person name="Drula E."/>
            <person name="Kohler A."/>
            <person name="Sanchez-Garcia M."/>
            <person name="Andreopoulos B."/>
            <person name="Barry K.W."/>
            <person name="Bonito G."/>
            <person name="Buee M."/>
            <person name="Carver A."/>
            <person name="Chen C."/>
            <person name="Cichocki N."/>
            <person name="Clum A."/>
            <person name="Culley D."/>
            <person name="Crous P.W."/>
            <person name="Fauchery L."/>
            <person name="Girlanda M."/>
            <person name="Hayes R."/>
            <person name="Keri Z."/>
            <person name="Labutti K."/>
            <person name="Lipzen A."/>
            <person name="Lombard V."/>
            <person name="Magnuson J."/>
            <person name="Maillard F."/>
            <person name="Morin E."/>
            <person name="Murat C."/>
            <person name="Nolan M."/>
            <person name="Ohm R."/>
            <person name="Pangilinan J."/>
            <person name="Pereira M."/>
            <person name="Perotto S."/>
            <person name="Peter M."/>
            <person name="Riley R."/>
            <person name="Sitrit Y."/>
            <person name="Stielow B."/>
            <person name="Szollosi G."/>
            <person name="Zifcakova L."/>
            <person name="Stursova M."/>
            <person name="Spatafora J.W."/>
            <person name="Tedersoo L."/>
            <person name="Vaario L.-M."/>
            <person name="Yamada A."/>
            <person name="Yan M."/>
            <person name="Wang P."/>
            <person name="Xu J."/>
            <person name="Bruns T."/>
            <person name="Baldrian P."/>
            <person name="Vilgalys R."/>
            <person name="Henrissat B."/>
            <person name="Grigoriev I.V."/>
            <person name="Hibbett D."/>
            <person name="Nagy L.G."/>
            <person name="Martin F.M."/>
        </authorList>
    </citation>
    <scope>NUCLEOTIDE SEQUENCE</scope>
    <source>
        <strain evidence="1">P2</strain>
    </source>
</reference>
<protein>
    <submittedName>
        <fullName evidence="1">Uncharacterized protein</fullName>
    </submittedName>
</protein>
<organism evidence="1 2">
    <name type="scientific">Thelephora ganbajun</name>
    <name type="common">Ganba fungus</name>
    <dbReference type="NCBI Taxonomy" id="370292"/>
    <lineage>
        <taxon>Eukaryota</taxon>
        <taxon>Fungi</taxon>
        <taxon>Dikarya</taxon>
        <taxon>Basidiomycota</taxon>
        <taxon>Agaricomycotina</taxon>
        <taxon>Agaricomycetes</taxon>
        <taxon>Thelephorales</taxon>
        <taxon>Thelephoraceae</taxon>
        <taxon>Thelephora</taxon>
    </lineage>
</organism>
<comment type="caution">
    <text evidence="1">The sequence shown here is derived from an EMBL/GenBank/DDBJ whole genome shotgun (WGS) entry which is preliminary data.</text>
</comment>
<keyword evidence="2" id="KW-1185">Reference proteome</keyword>
<evidence type="ECO:0000313" key="1">
    <source>
        <dbReference type="EMBL" id="KAF9653731.1"/>
    </source>
</evidence>
<evidence type="ECO:0000313" key="2">
    <source>
        <dbReference type="Proteomes" id="UP000886501"/>
    </source>
</evidence>
<dbReference type="Proteomes" id="UP000886501">
    <property type="component" value="Unassembled WGS sequence"/>
</dbReference>